<dbReference type="GO" id="GO:0005737">
    <property type="term" value="C:cytoplasm"/>
    <property type="evidence" value="ECO:0007669"/>
    <property type="project" value="TreeGrafter"/>
</dbReference>
<dbReference type="Pfam" id="PF00171">
    <property type="entry name" value="Aldedh"/>
    <property type="match status" value="1"/>
</dbReference>
<feature type="active site" evidence="5">
    <location>
        <position position="245"/>
    </location>
</feature>
<keyword evidence="10" id="KW-1185">Reference proteome</keyword>
<evidence type="ECO:0000256" key="3">
    <source>
        <dbReference type="ARBA" id="ARBA00023027"/>
    </source>
</evidence>
<evidence type="ECO:0000313" key="9">
    <source>
        <dbReference type="EMBL" id="TCC86319.1"/>
    </source>
</evidence>
<gene>
    <name evidence="9" type="ORF">EZ444_24345</name>
</gene>
<evidence type="ECO:0000256" key="4">
    <source>
        <dbReference type="PIRNR" id="PIRNR036492"/>
    </source>
</evidence>
<dbReference type="InterPro" id="IPR015590">
    <property type="entry name" value="Aldehyde_DH_dom"/>
</dbReference>
<evidence type="ECO:0000256" key="1">
    <source>
        <dbReference type="ARBA" id="ARBA00009986"/>
    </source>
</evidence>
<dbReference type="FunFam" id="3.40.309.10:FF:000003">
    <property type="entry name" value="Aldehyde dehydrogenase"/>
    <property type="match status" value="1"/>
</dbReference>
<dbReference type="InterPro" id="IPR016160">
    <property type="entry name" value="Ald_DH_CS_CYS"/>
</dbReference>
<feature type="active site" evidence="5 6">
    <location>
        <position position="211"/>
    </location>
</feature>
<evidence type="ECO:0000256" key="2">
    <source>
        <dbReference type="ARBA" id="ARBA00023002"/>
    </source>
</evidence>
<dbReference type="Gene3D" id="3.40.605.10">
    <property type="entry name" value="Aldehyde Dehydrogenase, Chain A, domain 1"/>
    <property type="match status" value="1"/>
</dbReference>
<dbReference type="InterPro" id="IPR016163">
    <property type="entry name" value="Ald_DH_C"/>
</dbReference>
<keyword evidence="2 4" id="KW-0560">Oxidoreductase</keyword>
<dbReference type="PIRSF" id="PIRSF036492">
    <property type="entry name" value="ALDH"/>
    <property type="match status" value="1"/>
</dbReference>
<evidence type="ECO:0000256" key="7">
    <source>
        <dbReference type="RuleBase" id="RU003345"/>
    </source>
</evidence>
<reference evidence="9 10" key="1">
    <citation type="submission" date="2019-02" db="EMBL/GenBank/DDBJ databases">
        <title>Pedobacter sp. RP-3-8 sp. nov., isolated from Arctic soil.</title>
        <authorList>
            <person name="Dahal R.H."/>
        </authorList>
    </citation>
    <scope>NUCLEOTIDE SEQUENCE [LARGE SCALE GENOMIC DNA]</scope>
    <source>
        <strain evidence="9 10">RP-3-8</strain>
    </source>
</reference>
<accession>A0A4R0MIB8</accession>
<comment type="similarity">
    <text evidence="1 4 7">Belongs to the aldehyde dehydrogenase family.</text>
</comment>
<dbReference type="SUPFAM" id="SSF53720">
    <property type="entry name" value="ALDH-like"/>
    <property type="match status" value="1"/>
</dbReference>
<dbReference type="CDD" id="cd07134">
    <property type="entry name" value="ALDH_AlkH-like"/>
    <property type="match status" value="1"/>
</dbReference>
<protein>
    <recommendedName>
        <fullName evidence="4">Aldehyde dehydrogenase</fullName>
    </recommendedName>
</protein>
<dbReference type="GO" id="GO:0004029">
    <property type="term" value="F:aldehyde dehydrogenase (NAD+) activity"/>
    <property type="evidence" value="ECO:0007669"/>
    <property type="project" value="TreeGrafter"/>
</dbReference>
<dbReference type="InterPro" id="IPR016162">
    <property type="entry name" value="Ald_DH_N"/>
</dbReference>
<dbReference type="GO" id="GO:0006081">
    <property type="term" value="P:aldehyde metabolic process"/>
    <property type="evidence" value="ECO:0007669"/>
    <property type="project" value="InterPro"/>
</dbReference>
<dbReference type="PANTHER" id="PTHR43570:SF20">
    <property type="entry name" value="ALDEHYDE DEHYDROGENASE ALDX-RELATED"/>
    <property type="match status" value="1"/>
</dbReference>
<dbReference type="RefSeq" id="WP_131612269.1">
    <property type="nucleotide sequence ID" value="NZ_SJSM01000028.1"/>
</dbReference>
<dbReference type="FunFam" id="3.40.605.10:FF:000004">
    <property type="entry name" value="Aldehyde dehydrogenase"/>
    <property type="match status" value="1"/>
</dbReference>
<organism evidence="9 10">
    <name type="scientific">Pedobacter hiemivivus</name>
    <dbReference type="NCBI Taxonomy" id="2530454"/>
    <lineage>
        <taxon>Bacteria</taxon>
        <taxon>Pseudomonadati</taxon>
        <taxon>Bacteroidota</taxon>
        <taxon>Sphingobacteriia</taxon>
        <taxon>Sphingobacteriales</taxon>
        <taxon>Sphingobacteriaceae</taxon>
        <taxon>Pedobacter</taxon>
    </lineage>
</organism>
<dbReference type="InterPro" id="IPR016161">
    <property type="entry name" value="Ald_DH/histidinol_DH"/>
</dbReference>
<comment type="caution">
    <text evidence="9">The sequence shown here is derived from an EMBL/GenBank/DDBJ whole genome shotgun (WGS) entry which is preliminary data.</text>
</comment>
<evidence type="ECO:0000256" key="5">
    <source>
        <dbReference type="PIRSR" id="PIRSR036492-1"/>
    </source>
</evidence>
<sequence length="466" mass="51699">MTQIINSVFEAQQKHKYTLRNSNATERIDKLKTLKATIEKYEKDIYAALQSDLRKSQFEAAVTELIFIYGELDFAIKNVGKWMKPKRVGKSLTSLMAKNRIYYEPKGACLIISPWNYPFQLMVSPLLSAIAAGNCAILKPSELSPATSSIINKIIKECFEEQEICCFEGDASVSTTLLALPFDHIFFTGSTAIGKVVMEAAAKNLTSVTLELGGKSPAIIDESANLKKAAEKIAWGKLINAGQTCIAPDYILIPESRQEEFVMEYAHAANRLFFNSNQQINENAYAKIINDRHFKRLTTLMDDATEKGAKIAFGGGKDEAKQTINPTVLTQVNLDSDIMKEEIFGPVLPIITYQTSEEAIEQINGRSKPLALYIFSANHKNINHIIKNTSAGGTCVNDVLIHISNPKLPFGGVNSSGMGSCHGFFGFKTFSHERAIVFQSAMNMSNLIYPPYEGKHGLLKWLKKLM</sequence>
<dbReference type="PROSITE" id="PS00687">
    <property type="entry name" value="ALDEHYDE_DEHYDR_GLU"/>
    <property type="match status" value="1"/>
</dbReference>
<dbReference type="PROSITE" id="PS00070">
    <property type="entry name" value="ALDEHYDE_DEHYDR_CYS"/>
    <property type="match status" value="1"/>
</dbReference>
<evidence type="ECO:0000256" key="6">
    <source>
        <dbReference type="PROSITE-ProRule" id="PRU10007"/>
    </source>
</evidence>
<dbReference type="Gene3D" id="3.40.309.10">
    <property type="entry name" value="Aldehyde Dehydrogenase, Chain A, domain 2"/>
    <property type="match status" value="1"/>
</dbReference>
<dbReference type="PANTHER" id="PTHR43570">
    <property type="entry name" value="ALDEHYDE DEHYDROGENASE"/>
    <property type="match status" value="1"/>
</dbReference>
<feature type="domain" description="Aldehyde dehydrogenase" evidence="8">
    <location>
        <begin position="8"/>
        <end position="433"/>
    </location>
</feature>
<proteinExistence type="inferred from homology"/>
<evidence type="ECO:0000313" key="10">
    <source>
        <dbReference type="Proteomes" id="UP000291117"/>
    </source>
</evidence>
<name>A0A4R0MIB8_9SPHI</name>
<dbReference type="AlphaFoldDB" id="A0A4R0MIB8"/>
<dbReference type="InterPro" id="IPR012394">
    <property type="entry name" value="Aldehyde_DH_NAD(P)"/>
</dbReference>
<dbReference type="Proteomes" id="UP000291117">
    <property type="component" value="Unassembled WGS sequence"/>
</dbReference>
<dbReference type="OrthoDB" id="781568at2"/>
<keyword evidence="3" id="KW-0520">NAD</keyword>
<dbReference type="EMBL" id="SJSM01000028">
    <property type="protein sequence ID" value="TCC86319.1"/>
    <property type="molecule type" value="Genomic_DNA"/>
</dbReference>
<evidence type="ECO:0000259" key="8">
    <source>
        <dbReference type="Pfam" id="PF00171"/>
    </source>
</evidence>
<dbReference type="InterPro" id="IPR029510">
    <property type="entry name" value="Ald_DH_CS_GLU"/>
</dbReference>